<dbReference type="OrthoDB" id="6105938at2759"/>
<dbReference type="InterPro" id="IPR013087">
    <property type="entry name" value="Znf_C2H2_type"/>
</dbReference>
<dbReference type="InterPro" id="IPR036236">
    <property type="entry name" value="Znf_C2H2_sf"/>
</dbReference>
<reference evidence="4 5" key="1">
    <citation type="journal article" date="2014" name="BMC Genomics">
        <title>Comparative genome sequencing reveals chemotype-specific gene clusters in the toxigenic black mold Stachybotrys.</title>
        <authorList>
            <person name="Semeiks J."/>
            <person name="Borek D."/>
            <person name="Otwinowski Z."/>
            <person name="Grishin N.V."/>
        </authorList>
    </citation>
    <scope>NUCLEOTIDE SEQUENCE [LARGE SCALE GENOMIC DNA]</scope>
    <source>
        <strain evidence="5">CBS 109288 / IBT 7711</strain>
    </source>
</reference>
<feature type="compositionally biased region" description="Basic and acidic residues" evidence="2">
    <location>
        <begin position="85"/>
        <end position="94"/>
    </location>
</feature>
<dbReference type="EMBL" id="KL648604">
    <property type="protein sequence ID" value="KEY67807.1"/>
    <property type="molecule type" value="Genomic_DNA"/>
</dbReference>
<evidence type="ECO:0000313" key="4">
    <source>
        <dbReference type="EMBL" id="KEY67807.1"/>
    </source>
</evidence>
<sequence length="191" mass="21131">MLHLESKNCGTSFHGDSIKEICLMLDIAYSYIRGKPEHGFECPECGTSFRAMSALLQHAESQSCDKDLTFDRPLSKFLQFLRAQQEAENHEKRTSSNQPTRTPGLRHAPIMSMKQGQASKGNDSKSNSSNSTMSVPQDDKQHCSETSDDDDYIAGYPSHSGGIWEYDDVGDNHAFCDKGCGWCGHCADGIL</sequence>
<organism evidence="4 5">
    <name type="scientific">Stachybotrys chartarum (strain CBS 109288 / IBT 7711)</name>
    <name type="common">Toxic black mold</name>
    <name type="synonym">Stilbospora chartarum</name>
    <dbReference type="NCBI Taxonomy" id="1280523"/>
    <lineage>
        <taxon>Eukaryota</taxon>
        <taxon>Fungi</taxon>
        <taxon>Dikarya</taxon>
        <taxon>Ascomycota</taxon>
        <taxon>Pezizomycotina</taxon>
        <taxon>Sordariomycetes</taxon>
        <taxon>Hypocreomycetidae</taxon>
        <taxon>Hypocreales</taxon>
        <taxon>Stachybotryaceae</taxon>
        <taxon>Stachybotrys</taxon>
    </lineage>
</organism>
<proteinExistence type="predicted"/>
<evidence type="ECO:0000313" key="5">
    <source>
        <dbReference type="Proteomes" id="UP000028045"/>
    </source>
</evidence>
<keyword evidence="1" id="KW-0863">Zinc-finger</keyword>
<dbReference type="Proteomes" id="UP000028045">
    <property type="component" value="Unassembled WGS sequence"/>
</dbReference>
<evidence type="ECO:0000256" key="1">
    <source>
        <dbReference type="PROSITE-ProRule" id="PRU00042"/>
    </source>
</evidence>
<dbReference type="HOGENOM" id="CLU_1422274_0_0_1"/>
<accession>A0A084AR78</accession>
<name>A0A084AR78_STACB</name>
<dbReference type="GO" id="GO:0008270">
    <property type="term" value="F:zinc ion binding"/>
    <property type="evidence" value="ECO:0007669"/>
    <property type="project" value="UniProtKB-KW"/>
</dbReference>
<keyword evidence="5" id="KW-1185">Reference proteome</keyword>
<keyword evidence="1" id="KW-0479">Metal-binding</keyword>
<feature type="compositionally biased region" description="Low complexity" evidence="2">
    <location>
        <begin position="119"/>
        <end position="131"/>
    </location>
</feature>
<dbReference type="AlphaFoldDB" id="A0A084AR78"/>
<evidence type="ECO:0000259" key="3">
    <source>
        <dbReference type="PROSITE" id="PS50157"/>
    </source>
</evidence>
<keyword evidence="1" id="KW-0862">Zinc</keyword>
<evidence type="ECO:0000256" key="2">
    <source>
        <dbReference type="SAM" id="MobiDB-lite"/>
    </source>
</evidence>
<feature type="domain" description="C2H2-type" evidence="3">
    <location>
        <begin position="40"/>
        <end position="67"/>
    </location>
</feature>
<protein>
    <recommendedName>
        <fullName evidence="3">C2H2-type domain-containing protein</fullName>
    </recommendedName>
</protein>
<gene>
    <name evidence="4" type="ORF">S7711_04118</name>
</gene>
<dbReference type="PROSITE" id="PS50157">
    <property type="entry name" value="ZINC_FINGER_C2H2_2"/>
    <property type="match status" value="1"/>
</dbReference>
<feature type="region of interest" description="Disordered" evidence="2">
    <location>
        <begin position="85"/>
        <end position="151"/>
    </location>
</feature>
<dbReference type="SUPFAM" id="SSF57667">
    <property type="entry name" value="beta-beta-alpha zinc fingers"/>
    <property type="match status" value="1"/>
</dbReference>